<comment type="similarity">
    <text evidence="1">Belongs to the oxygen-dependent FAD-linked oxidoreductase family.</text>
</comment>
<dbReference type="InterPro" id="IPR006094">
    <property type="entry name" value="Oxid_FAD_bind_N"/>
</dbReference>
<evidence type="ECO:0000313" key="8">
    <source>
        <dbReference type="Proteomes" id="UP001365542"/>
    </source>
</evidence>
<dbReference type="GO" id="GO:0071949">
    <property type="term" value="F:FAD binding"/>
    <property type="evidence" value="ECO:0007669"/>
    <property type="project" value="InterPro"/>
</dbReference>
<feature type="signal peptide" evidence="5">
    <location>
        <begin position="1"/>
        <end position="19"/>
    </location>
</feature>
<dbReference type="Proteomes" id="UP001365542">
    <property type="component" value="Unassembled WGS sequence"/>
</dbReference>
<dbReference type="InterPro" id="IPR016166">
    <property type="entry name" value="FAD-bd_PCMH"/>
</dbReference>
<dbReference type="PANTHER" id="PTHR42973">
    <property type="entry name" value="BINDING OXIDOREDUCTASE, PUTATIVE (AFU_ORTHOLOGUE AFUA_1G17690)-RELATED"/>
    <property type="match status" value="1"/>
</dbReference>
<evidence type="ECO:0000256" key="2">
    <source>
        <dbReference type="ARBA" id="ARBA00022630"/>
    </source>
</evidence>
<gene>
    <name evidence="7" type="ORF">TWF694_001560</name>
</gene>
<dbReference type="AlphaFoldDB" id="A0AAV9XTU2"/>
<feature type="domain" description="FAD-binding PCMH-type" evidence="6">
    <location>
        <begin position="94"/>
        <end position="265"/>
    </location>
</feature>
<name>A0AAV9XTU2_9PEZI</name>
<sequence>MRYTSYLLLGLASLGQVSAAATPSSLSADESFSTILEGLGVNPAGFSFSNHQDFRGNTQLTCAVLRKLFGSKVTSASVGGNYNAISQINWSQTCWTDPACIISPSSALDVSKTIIILQKLQTKFSVRSGGHMANPGFSNAGGDAVLISLSNLKKLSLRADRSTVTIGVGNRWGTIYNYLQPYNVTVVGGRIGTVGTGLVLGGGLNYFSARFGLAADTVERFQVVLSDGSIINATRQQNADLFQALKGGSANFGIVTEFDMRTRSSGLLYYEALLFPTEQYPAMMKALVEYQQNGIKDTKASLVSSFRAEGNLLIFLYLDPVIRPPAFSPFYNLTAVPFFPPGFATITDLVAAVAIGFPSQPERDLNRVTSFEIDERILEYSFKLYRDVSATLPVNATLEYVPQPITTDTVKVGNTYGGNILGISAKSQIWLNIVAEWLDPAYDAFMFNATKFILDETDKYAKSLNKYLPFVFLNDASYDQKVLQGYGTQNFAKIIQVSKKYDKAQTFQKLQGNGYLWTRA</sequence>
<dbReference type="InterPro" id="IPR050416">
    <property type="entry name" value="FAD-linked_Oxidoreductase"/>
</dbReference>
<evidence type="ECO:0000256" key="5">
    <source>
        <dbReference type="SAM" id="SignalP"/>
    </source>
</evidence>
<keyword evidence="5" id="KW-0732">Signal</keyword>
<dbReference type="SUPFAM" id="SSF56176">
    <property type="entry name" value="FAD-binding/transporter-associated domain-like"/>
    <property type="match status" value="1"/>
</dbReference>
<evidence type="ECO:0000259" key="6">
    <source>
        <dbReference type="PROSITE" id="PS51387"/>
    </source>
</evidence>
<evidence type="ECO:0000256" key="3">
    <source>
        <dbReference type="ARBA" id="ARBA00022827"/>
    </source>
</evidence>
<dbReference type="InterPro" id="IPR016169">
    <property type="entry name" value="FAD-bd_PCMH_sub2"/>
</dbReference>
<comment type="caution">
    <text evidence="7">The sequence shown here is derived from an EMBL/GenBank/DDBJ whole genome shotgun (WGS) entry which is preliminary data.</text>
</comment>
<dbReference type="PANTHER" id="PTHR42973:SF54">
    <property type="entry name" value="FAD-BINDING PCMH-TYPE DOMAIN-CONTAINING PROTEIN"/>
    <property type="match status" value="1"/>
</dbReference>
<dbReference type="InterPro" id="IPR036318">
    <property type="entry name" value="FAD-bd_PCMH-like_sf"/>
</dbReference>
<keyword evidence="2" id="KW-0285">Flavoprotein</keyword>
<accession>A0AAV9XTU2</accession>
<evidence type="ECO:0000256" key="1">
    <source>
        <dbReference type="ARBA" id="ARBA00005466"/>
    </source>
</evidence>
<dbReference type="Pfam" id="PF01565">
    <property type="entry name" value="FAD_binding_4"/>
    <property type="match status" value="1"/>
</dbReference>
<dbReference type="EMBL" id="JAVHJO010000001">
    <property type="protein sequence ID" value="KAK6544881.1"/>
    <property type="molecule type" value="Genomic_DNA"/>
</dbReference>
<keyword evidence="4" id="KW-0560">Oxidoreductase</keyword>
<feature type="chain" id="PRO_5043317510" description="FAD-binding PCMH-type domain-containing protein" evidence="5">
    <location>
        <begin position="20"/>
        <end position="520"/>
    </location>
</feature>
<protein>
    <recommendedName>
        <fullName evidence="6">FAD-binding PCMH-type domain-containing protein</fullName>
    </recommendedName>
</protein>
<proteinExistence type="inferred from homology"/>
<evidence type="ECO:0000313" key="7">
    <source>
        <dbReference type="EMBL" id="KAK6544881.1"/>
    </source>
</evidence>
<dbReference type="Gene3D" id="3.30.465.10">
    <property type="match status" value="1"/>
</dbReference>
<dbReference type="GO" id="GO:0016491">
    <property type="term" value="F:oxidoreductase activity"/>
    <property type="evidence" value="ECO:0007669"/>
    <property type="project" value="UniProtKB-KW"/>
</dbReference>
<keyword evidence="3" id="KW-0274">FAD</keyword>
<dbReference type="PROSITE" id="PS51387">
    <property type="entry name" value="FAD_PCMH"/>
    <property type="match status" value="1"/>
</dbReference>
<organism evidence="7 8">
    <name type="scientific">Orbilia ellipsospora</name>
    <dbReference type="NCBI Taxonomy" id="2528407"/>
    <lineage>
        <taxon>Eukaryota</taxon>
        <taxon>Fungi</taxon>
        <taxon>Dikarya</taxon>
        <taxon>Ascomycota</taxon>
        <taxon>Pezizomycotina</taxon>
        <taxon>Orbiliomycetes</taxon>
        <taxon>Orbiliales</taxon>
        <taxon>Orbiliaceae</taxon>
        <taxon>Orbilia</taxon>
    </lineage>
</organism>
<keyword evidence="8" id="KW-1185">Reference proteome</keyword>
<reference evidence="7 8" key="1">
    <citation type="submission" date="2019-10" db="EMBL/GenBank/DDBJ databases">
        <authorList>
            <person name="Palmer J.M."/>
        </authorList>
    </citation>
    <scope>NUCLEOTIDE SEQUENCE [LARGE SCALE GENOMIC DNA]</scope>
    <source>
        <strain evidence="7 8">TWF694</strain>
    </source>
</reference>
<evidence type="ECO:0000256" key="4">
    <source>
        <dbReference type="ARBA" id="ARBA00023002"/>
    </source>
</evidence>